<feature type="region of interest" description="Disordered" evidence="9">
    <location>
        <begin position="217"/>
        <end position="242"/>
    </location>
</feature>
<name>A0A0F8D0K8_CERFI</name>
<keyword evidence="4 7" id="KW-0863">Zinc-finger</keyword>
<keyword evidence="6" id="KW-0539">Nucleus</keyword>
<dbReference type="SUPFAM" id="SSF57667">
    <property type="entry name" value="beta-beta-alpha zinc fingers"/>
    <property type="match status" value="1"/>
</dbReference>
<evidence type="ECO:0000256" key="6">
    <source>
        <dbReference type="ARBA" id="ARBA00023242"/>
    </source>
</evidence>
<dbReference type="GO" id="GO:0005634">
    <property type="term" value="C:nucleus"/>
    <property type="evidence" value="ECO:0007669"/>
    <property type="project" value="UniProtKB-SubCell"/>
</dbReference>
<keyword evidence="8" id="KW-0175">Coiled coil</keyword>
<dbReference type="AlphaFoldDB" id="A0A0F8D0K8"/>
<feature type="domain" description="C2H2-type" evidence="10">
    <location>
        <begin position="193"/>
        <end position="223"/>
    </location>
</feature>
<comment type="subcellular location">
    <subcellularLocation>
        <location evidence="1">Nucleus</location>
    </subcellularLocation>
</comment>
<dbReference type="SMART" id="SM00355">
    <property type="entry name" value="ZnF_C2H2"/>
    <property type="match status" value="2"/>
</dbReference>
<feature type="region of interest" description="Disordered" evidence="9">
    <location>
        <begin position="15"/>
        <end position="118"/>
    </location>
</feature>
<dbReference type="PANTHER" id="PTHR45718:SF4">
    <property type="entry name" value="TRANSCRIPTIONAL ACTIVATOR CUBITUS INTERRUPTUS"/>
    <property type="match status" value="1"/>
</dbReference>
<evidence type="ECO:0000256" key="9">
    <source>
        <dbReference type="SAM" id="MobiDB-lite"/>
    </source>
</evidence>
<dbReference type="PANTHER" id="PTHR45718">
    <property type="entry name" value="TRANSCRIPTIONAL ACTIVATOR CUBITUS INTERRUPTUS"/>
    <property type="match status" value="1"/>
</dbReference>
<evidence type="ECO:0000256" key="4">
    <source>
        <dbReference type="ARBA" id="ARBA00022771"/>
    </source>
</evidence>
<dbReference type="GO" id="GO:0000978">
    <property type="term" value="F:RNA polymerase II cis-regulatory region sequence-specific DNA binding"/>
    <property type="evidence" value="ECO:0007669"/>
    <property type="project" value="TreeGrafter"/>
</dbReference>
<gene>
    <name evidence="11" type="primary">iec1</name>
    <name evidence="11" type="ORF">CFO_g1294</name>
</gene>
<dbReference type="PROSITE" id="PS00028">
    <property type="entry name" value="ZINC_FINGER_C2H2_1"/>
    <property type="match status" value="1"/>
</dbReference>
<evidence type="ECO:0000313" key="11">
    <source>
        <dbReference type="EMBL" id="KKF96337.1"/>
    </source>
</evidence>
<dbReference type="OrthoDB" id="3214149at2759"/>
<evidence type="ECO:0000256" key="8">
    <source>
        <dbReference type="SAM" id="Coils"/>
    </source>
</evidence>
<protein>
    <submittedName>
        <fullName evidence="11">INO80 complex subunit 1</fullName>
    </submittedName>
</protein>
<accession>A0A0F8D0K8</accession>
<keyword evidence="5" id="KW-0862">Zinc</keyword>
<evidence type="ECO:0000259" key="10">
    <source>
        <dbReference type="PROSITE" id="PS50157"/>
    </source>
</evidence>
<dbReference type="Pfam" id="PF00096">
    <property type="entry name" value="zf-C2H2"/>
    <property type="match status" value="1"/>
</dbReference>
<keyword evidence="12" id="KW-1185">Reference proteome</keyword>
<dbReference type="Proteomes" id="UP000034841">
    <property type="component" value="Unassembled WGS sequence"/>
</dbReference>
<dbReference type="Gene3D" id="3.30.160.60">
    <property type="entry name" value="Classic Zinc Finger"/>
    <property type="match status" value="3"/>
</dbReference>
<feature type="compositionally biased region" description="Acidic residues" evidence="9">
    <location>
        <begin position="422"/>
        <end position="440"/>
    </location>
</feature>
<feature type="compositionally biased region" description="Low complexity" evidence="9">
    <location>
        <begin position="473"/>
        <end position="482"/>
    </location>
</feature>
<keyword evidence="2" id="KW-0479">Metal-binding</keyword>
<evidence type="ECO:0000256" key="7">
    <source>
        <dbReference type="PROSITE-ProRule" id="PRU00042"/>
    </source>
</evidence>
<proteinExistence type="predicted"/>
<dbReference type="GO" id="GO:0008270">
    <property type="term" value="F:zinc ion binding"/>
    <property type="evidence" value="ECO:0007669"/>
    <property type="project" value="UniProtKB-KW"/>
</dbReference>
<comment type="caution">
    <text evidence="11">The sequence shown here is derived from an EMBL/GenBank/DDBJ whole genome shotgun (WGS) entry which is preliminary data.</text>
</comment>
<dbReference type="InterPro" id="IPR043359">
    <property type="entry name" value="GLI-like"/>
</dbReference>
<dbReference type="PROSITE" id="PS50157">
    <property type="entry name" value="ZINC_FINGER_C2H2_2"/>
    <property type="match status" value="1"/>
</dbReference>
<reference evidence="11 12" key="1">
    <citation type="submission" date="2015-04" db="EMBL/GenBank/DDBJ databases">
        <title>Genome sequence of Ceratocystis platani, a major pathogen of plane trees.</title>
        <authorList>
            <person name="Belbahri L."/>
        </authorList>
    </citation>
    <scope>NUCLEOTIDE SEQUENCE [LARGE SCALE GENOMIC DNA]</scope>
    <source>
        <strain evidence="11 12">CFO</strain>
    </source>
</reference>
<feature type="compositionally biased region" description="Basic and acidic residues" evidence="9">
    <location>
        <begin position="82"/>
        <end position="91"/>
    </location>
</feature>
<evidence type="ECO:0000256" key="5">
    <source>
        <dbReference type="ARBA" id="ARBA00022833"/>
    </source>
</evidence>
<evidence type="ECO:0000256" key="2">
    <source>
        <dbReference type="ARBA" id="ARBA00022723"/>
    </source>
</evidence>
<dbReference type="InterPro" id="IPR036236">
    <property type="entry name" value="Znf_C2H2_sf"/>
</dbReference>
<evidence type="ECO:0000256" key="1">
    <source>
        <dbReference type="ARBA" id="ARBA00004123"/>
    </source>
</evidence>
<evidence type="ECO:0000313" key="12">
    <source>
        <dbReference type="Proteomes" id="UP000034841"/>
    </source>
</evidence>
<dbReference type="GO" id="GO:0000981">
    <property type="term" value="F:DNA-binding transcription factor activity, RNA polymerase II-specific"/>
    <property type="evidence" value="ECO:0007669"/>
    <property type="project" value="TreeGrafter"/>
</dbReference>
<keyword evidence="3" id="KW-0677">Repeat</keyword>
<evidence type="ECO:0000256" key="3">
    <source>
        <dbReference type="ARBA" id="ARBA00022737"/>
    </source>
</evidence>
<feature type="region of interest" description="Disordered" evidence="9">
    <location>
        <begin position="401"/>
        <end position="482"/>
    </location>
</feature>
<dbReference type="InterPro" id="IPR013087">
    <property type="entry name" value="Znf_C2H2_type"/>
</dbReference>
<feature type="coiled-coil region" evidence="8">
    <location>
        <begin position="354"/>
        <end position="392"/>
    </location>
</feature>
<dbReference type="FunFam" id="3.30.160.60:FF:000031">
    <property type="entry name" value="GLI family zinc finger 3"/>
    <property type="match status" value="1"/>
</dbReference>
<dbReference type="FunFam" id="3.30.160.60:FF:000201">
    <property type="entry name" value="C2H2 finger domain protein (Gli3)"/>
    <property type="match status" value="1"/>
</dbReference>
<organism evidence="11 12">
    <name type="scientific">Ceratocystis fimbriata f. sp. platani</name>
    <dbReference type="NCBI Taxonomy" id="88771"/>
    <lineage>
        <taxon>Eukaryota</taxon>
        <taxon>Fungi</taxon>
        <taxon>Dikarya</taxon>
        <taxon>Ascomycota</taxon>
        <taxon>Pezizomycotina</taxon>
        <taxon>Sordariomycetes</taxon>
        <taxon>Hypocreomycetidae</taxon>
        <taxon>Microascales</taxon>
        <taxon>Ceratocystidaceae</taxon>
        <taxon>Ceratocystis</taxon>
    </lineage>
</organism>
<dbReference type="EMBL" id="LBBL01000047">
    <property type="protein sequence ID" value="KKF96337.1"/>
    <property type="molecule type" value="Genomic_DNA"/>
</dbReference>
<sequence>MPALQDDTDTTTIAASALAHSPDTSLSDVLSDADESDVASRVTDTHSTDVDPTSLRHSRSKRLKTEVVDDAPPPAPASPAIHAHEDEHAPEFLDGMSDVSSDTDGDIPSSPANTRFDDDDFQEQVSCCAWEGCNAGDQGNMDRLVDHIHNEHIEGRQRKYTCEWTGCSRKSMAHASGYALKAHMRSHTREKPFYCYLPECDRAFTRSDALAKHMRTVHQTEDLRPSDPVPKSHLSGGPNGRKLKIILKTPTSTTGNDESLLDDSLLLDDLEGDHFTQLSEEDFTKEELEMPLEKLFRRCRLQLQWSEEEGEKLLKEIQIMEETYKREWLDKEVLLAQVIQSEKAWYERRKIVLAAEAKAEAEALAARKLREAQQLENEQKAKAELIKEATANALEKQLNETDADAALPATSDAVKDVSATDEKDEDVEVEDADAEGVEMDSESKTRENMGISEPEADEDKMDLDTPVQDGIKAEPAPAAAAV</sequence>